<organism evidence="1 2">
    <name type="scientific">Melastoma candidum</name>
    <dbReference type="NCBI Taxonomy" id="119954"/>
    <lineage>
        <taxon>Eukaryota</taxon>
        <taxon>Viridiplantae</taxon>
        <taxon>Streptophyta</taxon>
        <taxon>Embryophyta</taxon>
        <taxon>Tracheophyta</taxon>
        <taxon>Spermatophyta</taxon>
        <taxon>Magnoliopsida</taxon>
        <taxon>eudicotyledons</taxon>
        <taxon>Gunneridae</taxon>
        <taxon>Pentapetalae</taxon>
        <taxon>rosids</taxon>
        <taxon>malvids</taxon>
        <taxon>Myrtales</taxon>
        <taxon>Melastomataceae</taxon>
        <taxon>Melastomatoideae</taxon>
        <taxon>Melastomateae</taxon>
        <taxon>Melastoma</taxon>
    </lineage>
</organism>
<evidence type="ECO:0000313" key="2">
    <source>
        <dbReference type="Proteomes" id="UP001057402"/>
    </source>
</evidence>
<accession>A0ACB9N0X8</accession>
<reference evidence="2" key="1">
    <citation type="journal article" date="2023" name="Front. Plant Sci.">
        <title>Chromosomal-level genome assembly of Melastoma candidum provides insights into trichome evolution.</title>
        <authorList>
            <person name="Zhong Y."/>
            <person name="Wu W."/>
            <person name="Sun C."/>
            <person name="Zou P."/>
            <person name="Liu Y."/>
            <person name="Dai S."/>
            <person name="Zhou R."/>
        </authorList>
    </citation>
    <scope>NUCLEOTIDE SEQUENCE [LARGE SCALE GENOMIC DNA]</scope>
</reference>
<protein>
    <submittedName>
        <fullName evidence="1">Uncharacterized protein</fullName>
    </submittedName>
</protein>
<proteinExistence type="predicted"/>
<gene>
    <name evidence="1" type="ORF">MLD38_028123</name>
</gene>
<sequence length="117" mass="12671">MVIGIRNQYEAVLRLQQNDVAGVTPPGFQRASPIEKNILFFTAAPRGGNPSSSASWPGARRHPPRPYDSRARRNRSCGRASMSPPPPPSPASALLLRRSSLPLLKPLLPPQLLSTLA</sequence>
<dbReference type="EMBL" id="CM042887">
    <property type="protein sequence ID" value="KAI4329775.1"/>
    <property type="molecule type" value="Genomic_DNA"/>
</dbReference>
<dbReference type="Proteomes" id="UP001057402">
    <property type="component" value="Chromosome 8"/>
</dbReference>
<name>A0ACB9N0X8_9MYRT</name>
<evidence type="ECO:0000313" key="1">
    <source>
        <dbReference type="EMBL" id="KAI4329775.1"/>
    </source>
</evidence>
<keyword evidence="2" id="KW-1185">Reference proteome</keyword>
<comment type="caution">
    <text evidence="1">The sequence shown here is derived from an EMBL/GenBank/DDBJ whole genome shotgun (WGS) entry which is preliminary data.</text>
</comment>